<dbReference type="PROSITE" id="PS51192">
    <property type="entry name" value="HELICASE_ATP_BIND_1"/>
    <property type="match status" value="1"/>
</dbReference>
<dbReference type="InterPro" id="IPR011545">
    <property type="entry name" value="DEAD/DEAH_box_helicase_dom"/>
</dbReference>
<accession>A0A4V0ZG17</accession>
<keyword evidence="2" id="KW-0378">Hydrolase</keyword>
<dbReference type="InterPro" id="IPR049614">
    <property type="entry name" value="HrpB_DEXH"/>
</dbReference>
<dbReference type="NCBIfam" id="TIGR01970">
    <property type="entry name" value="DEAH_box_HrpB"/>
    <property type="match status" value="1"/>
</dbReference>
<evidence type="ECO:0000313" key="8">
    <source>
        <dbReference type="EMBL" id="QBG35740.1"/>
    </source>
</evidence>
<dbReference type="Gene3D" id="3.40.50.300">
    <property type="entry name" value="P-loop containing nucleotide triphosphate hydrolases"/>
    <property type="match status" value="2"/>
</dbReference>
<feature type="compositionally biased region" description="Basic residues" evidence="5">
    <location>
        <begin position="847"/>
        <end position="857"/>
    </location>
</feature>
<dbReference type="SMART" id="SM00847">
    <property type="entry name" value="HA2"/>
    <property type="match status" value="1"/>
</dbReference>
<dbReference type="SUPFAM" id="SSF52540">
    <property type="entry name" value="P-loop containing nucleoside triphosphate hydrolases"/>
    <property type="match status" value="1"/>
</dbReference>
<dbReference type="PANTHER" id="PTHR43519:SF1">
    <property type="entry name" value="ATP-DEPENDENT RNA HELICASE HRPB"/>
    <property type="match status" value="1"/>
</dbReference>
<gene>
    <name evidence="8" type="primary">hrpB</name>
    <name evidence="8" type="ORF">EMK97_08460</name>
</gene>
<dbReference type="KEGG" id="lsd:EMK97_08460"/>
<feature type="domain" description="Helicase C-terminal" evidence="7">
    <location>
        <begin position="207"/>
        <end position="377"/>
    </location>
</feature>
<keyword evidence="1" id="KW-0547">Nucleotide-binding</keyword>
<evidence type="ECO:0000313" key="9">
    <source>
        <dbReference type="Proteomes" id="UP000290244"/>
    </source>
</evidence>
<dbReference type="InterPro" id="IPR027417">
    <property type="entry name" value="P-loop_NTPase"/>
</dbReference>
<dbReference type="InterPro" id="IPR010225">
    <property type="entry name" value="HrpB"/>
</dbReference>
<name>A0A4V0ZG17_9GAMM</name>
<evidence type="ECO:0000259" key="6">
    <source>
        <dbReference type="PROSITE" id="PS51192"/>
    </source>
</evidence>
<keyword evidence="4" id="KW-0067">ATP-binding</keyword>
<dbReference type="Proteomes" id="UP000290244">
    <property type="component" value="Chromosome"/>
</dbReference>
<evidence type="ECO:0000259" key="7">
    <source>
        <dbReference type="PROSITE" id="PS51194"/>
    </source>
</evidence>
<dbReference type="GO" id="GO:0016787">
    <property type="term" value="F:hydrolase activity"/>
    <property type="evidence" value="ECO:0007669"/>
    <property type="project" value="UniProtKB-KW"/>
</dbReference>
<dbReference type="FunFam" id="3.40.50.300:FF:002125">
    <property type="entry name" value="ATP-dependent helicase HrpB"/>
    <property type="match status" value="1"/>
</dbReference>
<proteinExistence type="predicted"/>
<dbReference type="PANTHER" id="PTHR43519">
    <property type="entry name" value="ATP-DEPENDENT RNA HELICASE HRPB"/>
    <property type="match status" value="1"/>
</dbReference>
<dbReference type="EMBL" id="CP034759">
    <property type="protein sequence ID" value="QBG35740.1"/>
    <property type="molecule type" value="Genomic_DNA"/>
</dbReference>
<sequence length="857" mass="95122">MSNSACLPIEAIKSSFCQALVEHNSLILSAPPGAGKSTQLPLWLLALAELKQQKIYLLQPRRLAVKNIASYLAQQLGESVGQTVGYRLRNESKVSESTRLEVITEGILTKIIQQDAELAGTGLIVFDEFHERSLHGDLAFALAREVQQALREDLKLVLMSATLDVAVLTEHLPEAVYIQSEGRSYPVDITYQAVSAQQTWQEHALAVIKQKLATHQGSILVFLPGIADIRYLHERLIDLMPSDCLLSQLYGELSLSAQQQAILPVAQGQRKLVLTTNIAETSLTIDGINLVIDCGLEKVAIYDNAKLINTLTQRQIAKASAIQRAGRAGRLMPGQCIRLFAKDDFDRRPEQSVNEIQQADLLPTLIEAARWGVTKLADLPMLELPKATQEQKAWQELQALAIVDENRALTKHGEQISSLSCHPRFAHMIVAALAIEKSHAKAIASLACILAALLEERDILPRQKGGDSASLQLRVELLASAKLANQPKAARIIKQAKNLARSAKIDMTWQNLPLDMIGVLLAFAYPERIAKARGAYGEFVCANGSGVSLREDEPLAQHSYLVVAALMQVKSRTFANLVAPISLEQIETFFIKDIRCADVLLYDNKLAKVVARRQRRLASLLLEEQVLSSGINDSEVVNVWRDVLQKHGLKFLNWQDNDLALLARWQWLSKEQQNVSDASVCLPVIDDAYLLENLALWFEPYVAGITAKAKLDKLDLSAMLLSLLDYQQQQILNQAAPRHYVGPTGRHCKISYQQGEKPKVSLPMQEVYGLSETPVIGLYQGQSVVAKACGVPLLLELLSPAQRPIQVTQDLVQFWQGSYAQVQKDMKSKYPKHFWPDDPANAQPTNKTKRHMQSLTK</sequence>
<dbReference type="Pfam" id="PF08482">
    <property type="entry name" value="HrpB_C"/>
    <property type="match status" value="1"/>
</dbReference>
<dbReference type="SMART" id="SM00487">
    <property type="entry name" value="DEXDc"/>
    <property type="match status" value="1"/>
</dbReference>
<evidence type="ECO:0000256" key="5">
    <source>
        <dbReference type="SAM" id="MobiDB-lite"/>
    </source>
</evidence>
<feature type="domain" description="Helicase ATP-binding" evidence="6">
    <location>
        <begin position="17"/>
        <end position="181"/>
    </location>
</feature>
<dbReference type="GO" id="GO:0003676">
    <property type="term" value="F:nucleic acid binding"/>
    <property type="evidence" value="ECO:0007669"/>
    <property type="project" value="InterPro"/>
</dbReference>
<evidence type="ECO:0000256" key="3">
    <source>
        <dbReference type="ARBA" id="ARBA00022806"/>
    </source>
</evidence>
<dbReference type="Gene3D" id="1.20.120.1080">
    <property type="match status" value="1"/>
</dbReference>
<dbReference type="GO" id="GO:0004386">
    <property type="term" value="F:helicase activity"/>
    <property type="evidence" value="ECO:0007669"/>
    <property type="project" value="UniProtKB-KW"/>
</dbReference>
<feature type="region of interest" description="Disordered" evidence="5">
    <location>
        <begin position="830"/>
        <end position="857"/>
    </location>
</feature>
<dbReference type="AlphaFoldDB" id="A0A4V0ZG17"/>
<dbReference type="RefSeq" id="WP_130601212.1">
    <property type="nucleotide sequence ID" value="NZ_CP034759.1"/>
</dbReference>
<dbReference type="InterPro" id="IPR013689">
    <property type="entry name" value="RNA_helicase_ATP-dep_HrpB_C"/>
</dbReference>
<dbReference type="CDD" id="cd18791">
    <property type="entry name" value="SF2_C_RHA"/>
    <property type="match status" value="1"/>
</dbReference>
<keyword evidence="9" id="KW-1185">Reference proteome</keyword>
<dbReference type="InterPro" id="IPR001650">
    <property type="entry name" value="Helicase_C-like"/>
</dbReference>
<protein>
    <submittedName>
        <fullName evidence="8">ATP-dependent helicase HrpB</fullName>
    </submittedName>
</protein>
<dbReference type="PIRSF" id="PIRSF005496">
    <property type="entry name" value="ATP_hel_hrpB"/>
    <property type="match status" value="1"/>
</dbReference>
<evidence type="ECO:0000256" key="1">
    <source>
        <dbReference type="ARBA" id="ARBA00022741"/>
    </source>
</evidence>
<dbReference type="GO" id="GO:0005524">
    <property type="term" value="F:ATP binding"/>
    <property type="evidence" value="ECO:0007669"/>
    <property type="project" value="UniProtKB-KW"/>
</dbReference>
<dbReference type="Pfam" id="PF00271">
    <property type="entry name" value="Helicase_C"/>
    <property type="match status" value="1"/>
</dbReference>
<evidence type="ECO:0000256" key="4">
    <source>
        <dbReference type="ARBA" id="ARBA00022840"/>
    </source>
</evidence>
<keyword evidence="3 8" id="KW-0347">Helicase</keyword>
<reference evidence="8 9" key="1">
    <citation type="submission" date="2018-12" db="EMBL/GenBank/DDBJ databases">
        <title>Complete genome of Litorilituus sediminis.</title>
        <authorList>
            <person name="Liu A."/>
            <person name="Rong J."/>
        </authorList>
    </citation>
    <scope>NUCLEOTIDE SEQUENCE [LARGE SCALE GENOMIC DNA]</scope>
    <source>
        <strain evidence="8 9">JCM 17549</strain>
    </source>
</reference>
<organism evidence="8 9">
    <name type="scientific">Litorilituus sediminis</name>
    <dbReference type="NCBI Taxonomy" id="718192"/>
    <lineage>
        <taxon>Bacteria</taxon>
        <taxon>Pseudomonadati</taxon>
        <taxon>Pseudomonadota</taxon>
        <taxon>Gammaproteobacteria</taxon>
        <taxon>Alteromonadales</taxon>
        <taxon>Colwelliaceae</taxon>
        <taxon>Litorilituus</taxon>
    </lineage>
</organism>
<dbReference type="CDD" id="cd17990">
    <property type="entry name" value="DEXHc_HrpB"/>
    <property type="match status" value="1"/>
</dbReference>
<dbReference type="SMART" id="SM00490">
    <property type="entry name" value="HELICc"/>
    <property type="match status" value="1"/>
</dbReference>
<dbReference type="OrthoDB" id="9805617at2"/>
<evidence type="ECO:0000256" key="2">
    <source>
        <dbReference type="ARBA" id="ARBA00022801"/>
    </source>
</evidence>
<dbReference type="InterPro" id="IPR014001">
    <property type="entry name" value="Helicase_ATP-bd"/>
</dbReference>
<dbReference type="Pfam" id="PF00270">
    <property type="entry name" value="DEAD"/>
    <property type="match status" value="1"/>
</dbReference>
<dbReference type="PROSITE" id="PS51194">
    <property type="entry name" value="HELICASE_CTER"/>
    <property type="match status" value="1"/>
</dbReference>
<dbReference type="InterPro" id="IPR007502">
    <property type="entry name" value="Helicase-assoc_dom"/>
</dbReference>